<keyword evidence="10" id="KW-1185">Reference proteome</keyword>
<dbReference type="PANTHER" id="PTHR30069">
    <property type="entry name" value="TONB-DEPENDENT OUTER MEMBRANE RECEPTOR"/>
    <property type="match status" value="1"/>
</dbReference>
<keyword evidence="3" id="KW-1134">Transmembrane beta strand</keyword>
<proteinExistence type="predicted"/>
<evidence type="ECO:0000256" key="5">
    <source>
        <dbReference type="ARBA" id="ARBA00022729"/>
    </source>
</evidence>
<dbReference type="AlphaFoldDB" id="A0A974Y4J8"/>
<dbReference type="PANTHER" id="PTHR30069:SF29">
    <property type="entry name" value="HEMOGLOBIN AND HEMOGLOBIN-HAPTOGLOBIN-BINDING PROTEIN 1-RELATED"/>
    <property type="match status" value="1"/>
</dbReference>
<evidence type="ECO:0000256" key="7">
    <source>
        <dbReference type="ARBA" id="ARBA00023237"/>
    </source>
</evidence>
<organism evidence="9 10">
    <name type="scientific">Agrilutibacter solisilvae</name>
    <dbReference type="NCBI Taxonomy" id="2763317"/>
    <lineage>
        <taxon>Bacteria</taxon>
        <taxon>Pseudomonadati</taxon>
        <taxon>Pseudomonadota</taxon>
        <taxon>Gammaproteobacteria</taxon>
        <taxon>Lysobacterales</taxon>
        <taxon>Lysobacteraceae</taxon>
        <taxon>Agrilutibacter</taxon>
    </lineage>
</organism>
<dbReference type="SUPFAM" id="SSF56935">
    <property type="entry name" value="Porins"/>
    <property type="match status" value="1"/>
</dbReference>
<keyword evidence="2" id="KW-0813">Transport</keyword>
<accession>A0A974Y4J8</accession>
<evidence type="ECO:0000256" key="8">
    <source>
        <dbReference type="SAM" id="MobiDB-lite"/>
    </source>
</evidence>
<reference evidence="9 10" key="1">
    <citation type="submission" date="2021-03" db="EMBL/GenBank/DDBJ databases">
        <title>Lysobacter sp. nov. isolated from soil of gangwondo yeongwol, south Korea.</title>
        <authorList>
            <person name="Kim K.R."/>
            <person name="Kim K.H."/>
            <person name="Jeon C.O."/>
        </authorList>
    </citation>
    <scope>NUCLEOTIDE SEQUENCE [LARGE SCALE GENOMIC DNA]</scope>
    <source>
        <strain evidence="9 10">R19</strain>
    </source>
</reference>
<evidence type="ECO:0000256" key="3">
    <source>
        <dbReference type="ARBA" id="ARBA00022452"/>
    </source>
</evidence>
<name>A0A974Y4J8_9GAMM</name>
<evidence type="ECO:0000256" key="1">
    <source>
        <dbReference type="ARBA" id="ARBA00004571"/>
    </source>
</evidence>
<evidence type="ECO:0000256" key="2">
    <source>
        <dbReference type="ARBA" id="ARBA00022448"/>
    </source>
</evidence>
<dbReference type="RefSeq" id="WP_200615704.1">
    <property type="nucleotide sequence ID" value="NZ_CP071518.1"/>
</dbReference>
<protein>
    <recommendedName>
        <fullName evidence="11">TonB-dependent receptor</fullName>
    </recommendedName>
</protein>
<dbReference type="GO" id="GO:0044718">
    <property type="term" value="P:siderophore transmembrane transport"/>
    <property type="evidence" value="ECO:0007669"/>
    <property type="project" value="TreeGrafter"/>
</dbReference>
<evidence type="ECO:0000313" key="10">
    <source>
        <dbReference type="Proteomes" id="UP000639274"/>
    </source>
</evidence>
<evidence type="ECO:0000256" key="6">
    <source>
        <dbReference type="ARBA" id="ARBA00023136"/>
    </source>
</evidence>
<dbReference type="KEGG" id="lsf:I8J32_014140"/>
<dbReference type="GO" id="GO:0015344">
    <property type="term" value="F:siderophore uptake transmembrane transporter activity"/>
    <property type="evidence" value="ECO:0007669"/>
    <property type="project" value="TreeGrafter"/>
</dbReference>
<sequence length="669" mass="74519">MCPPLAFAQDAPVAPAVEGARTYAPADFSRYAPRSALDMLEQVPGFVIREPVQERGLGQATGNVLLNGQRLSGKSNDVVGQLSRIPAGNVVRIEIRDGATLDIPGLSGEVANVVTKAEGVRGSWAWRPDFRKYYTNPQYTRGEIALSGARGGLDWTLGLTNQANHSGAGGGTDIFNADGSFREFRDDEWTGEIDRPRVSLELGYQNADGDIGNLDLSWQRIFYDYVEDGTRTGPGLPQRERSVRSEEGGHNYELGGDYEWAFGPGRLKFIGLNRFTHSPIMDQVETRFDDGTPTQGQRFTRDGEETERIARSEYRWKAAGDWQVSGEYAFNRLVSAAALFTLDESGVYNEVVLPGGTATVQEDRYEVMGSYGRALTPTVTLQTSLGAEYSRIEQTGAGGLARSFRRPKGSVSLVWKAAPKLDLNFKLQRRVGQLDFYDFLASVDLNDDQTNAGNPDLVPPQSWELEAEAVRDLGAWGNTSLRLYAHRIDDIVDTIPIGEDGESPGNLDSATRHGFEWKGTFQLEPLGWHGAKVNARWQWEESEVRDPLTGEDRPISNNLKDLAELGLRHDIPGTNWAWGGNLDYSFYSRDYRLSEVGRVWEGPIWGSLFIERKNFHGMTLRFNAGNLTDARSMWDRVVYVDRRTGPIDFIEKRDRRIGPIFSFAVSGTF</sequence>
<dbReference type="InterPro" id="IPR039426">
    <property type="entry name" value="TonB-dep_rcpt-like"/>
</dbReference>
<evidence type="ECO:0000313" key="9">
    <source>
        <dbReference type="EMBL" id="QSX77851.1"/>
    </source>
</evidence>
<keyword evidence="7" id="KW-0998">Cell outer membrane</keyword>
<gene>
    <name evidence="9" type="ORF">I8J32_014140</name>
</gene>
<dbReference type="EMBL" id="CP071518">
    <property type="protein sequence ID" value="QSX77851.1"/>
    <property type="molecule type" value="Genomic_DNA"/>
</dbReference>
<evidence type="ECO:0000256" key="4">
    <source>
        <dbReference type="ARBA" id="ARBA00022692"/>
    </source>
</evidence>
<dbReference type="GO" id="GO:0009279">
    <property type="term" value="C:cell outer membrane"/>
    <property type="evidence" value="ECO:0007669"/>
    <property type="project" value="UniProtKB-SubCell"/>
</dbReference>
<dbReference type="Proteomes" id="UP000639274">
    <property type="component" value="Chromosome"/>
</dbReference>
<comment type="subcellular location">
    <subcellularLocation>
        <location evidence="1">Cell outer membrane</location>
        <topology evidence="1">Multi-pass membrane protein</topology>
    </subcellularLocation>
</comment>
<dbReference type="Gene3D" id="2.40.170.20">
    <property type="entry name" value="TonB-dependent receptor, beta-barrel domain"/>
    <property type="match status" value="1"/>
</dbReference>
<keyword evidence="6" id="KW-0472">Membrane</keyword>
<dbReference type="InterPro" id="IPR036942">
    <property type="entry name" value="Beta-barrel_TonB_sf"/>
</dbReference>
<evidence type="ECO:0008006" key="11">
    <source>
        <dbReference type="Google" id="ProtNLM"/>
    </source>
</evidence>
<keyword evidence="4" id="KW-0812">Transmembrane</keyword>
<keyword evidence="5" id="KW-0732">Signal</keyword>
<feature type="region of interest" description="Disordered" evidence="8">
    <location>
        <begin position="286"/>
        <end position="305"/>
    </location>
</feature>